<dbReference type="GO" id="GO:0009073">
    <property type="term" value="P:aromatic amino acid family biosynthetic process"/>
    <property type="evidence" value="ECO:0007669"/>
    <property type="project" value="UniProtKB-KW"/>
</dbReference>
<dbReference type="InterPro" id="IPR046346">
    <property type="entry name" value="Aminoacid_DH-like_N_sf"/>
</dbReference>
<dbReference type="InterPro" id="IPR031322">
    <property type="entry name" value="Shikimate/glucono_kinase"/>
</dbReference>
<keyword evidence="2 3" id="KW-0057">Aromatic amino acid biosynthesis</keyword>
<dbReference type="OrthoDB" id="9792692at2"/>
<dbReference type="SUPFAM" id="SSF51735">
    <property type="entry name" value="NAD(P)-binding Rossmann-fold domains"/>
    <property type="match status" value="1"/>
</dbReference>
<dbReference type="Gene3D" id="3.40.50.300">
    <property type="entry name" value="P-loop containing nucleotide triphosphate hydrolases"/>
    <property type="match status" value="1"/>
</dbReference>
<dbReference type="RefSeq" id="WP_067556411.1">
    <property type="nucleotide sequence ID" value="NZ_CANSHE010000005.1"/>
</dbReference>
<keyword evidence="6" id="KW-1185">Reference proteome</keyword>
<dbReference type="KEGG" id="fro:AALO17_11400"/>
<dbReference type="GO" id="GO:0005524">
    <property type="term" value="F:ATP binding"/>
    <property type="evidence" value="ECO:0007669"/>
    <property type="project" value="UniProtKB-UniRule"/>
</dbReference>
<dbReference type="GO" id="GO:0000287">
    <property type="term" value="F:magnesium ion binding"/>
    <property type="evidence" value="ECO:0007669"/>
    <property type="project" value="UniProtKB-UniRule"/>
</dbReference>
<sequence length="419" mass="45500">MEYGLIGEHLGHSFSKQIHSGLGNDRYILREVPRDRVDEFFETREFSGINVTIPYKKTALAACDEVSDLAKRAQAVNCVVNRGGRLYGENTDCAGILATLEHAGIDVRDKTVLVLGRGGAATAVQAVIESLGGRPVTVYRKQAEGCVLPEQAARMYPDAAVVINATPAGMHPDVESQALDLSGFDQLEFVFDLVYNPLKTRLLLQAGSLGIPHDNGLRMLVTQAVRAHEIFFDVQVPDAITEQVLADLVRQRRNIVLIGMSSCGKSTLGKRLAQTLGLSFTDLDAEIEAAAGLSIPEIFRQEQEAGFRRRETEAARQAGLDTGQVIACGGGIIERPENLDLLHRNGIILWLKRDPALMVHEDADRPMLKQGFDSLYGRRAPVYASWADLTVTNDGSLQEGLEAVCRALGLQVDGPASSG</sequence>
<dbReference type="STRING" id="1702221.AALO17_11400"/>
<keyword evidence="3" id="KW-0460">Magnesium</keyword>
<keyword evidence="3" id="KW-0547">Nucleotide-binding</keyword>
<feature type="binding site" evidence="3">
    <location>
        <position position="308"/>
    </location>
    <ligand>
        <name>substrate</name>
    </ligand>
</feature>
<keyword evidence="3" id="KW-0808">Transferase</keyword>
<gene>
    <name evidence="3" type="primary">aroK</name>
    <name evidence="5" type="ORF">AALO17_11400</name>
</gene>
<comment type="pathway">
    <text evidence="3">Metabolic intermediate biosynthesis; chorismate biosynthesis; chorismate from D-erythrose 4-phosphate and phosphoenolpyruvate: step 5/7.</text>
</comment>
<dbReference type="EMBL" id="CP011391">
    <property type="protein sequence ID" value="AMK54274.1"/>
    <property type="molecule type" value="Genomic_DNA"/>
</dbReference>
<feature type="binding site" evidence="3">
    <location>
        <begin position="262"/>
        <end position="267"/>
    </location>
    <ligand>
        <name>ATP</name>
        <dbReference type="ChEBI" id="CHEBI:30616"/>
    </ligand>
</feature>
<dbReference type="Gene3D" id="3.40.50.720">
    <property type="entry name" value="NAD(P)-binding Rossmann-like Domain"/>
    <property type="match status" value="1"/>
</dbReference>
<dbReference type="GO" id="GO:0019632">
    <property type="term" value="P:shikimate metabolic process"/>
    <property type="evidence" value="ECO:0007669"/>
    <property type="project" value="TreeGrafter"/>
</dbReference>
<dbReference type="GO" id="GO:0050661">
    <property type="term" value="F:NADP binding"/>
    <property type="evidence" value="ECO:0007669"/>
    <property type="project" value="TreeGrafter"/>
</dbReference>
<name>A0A140DUE7_9FIRM</name>
<dbReference type="CDD" id="cd00464">
    <property type="entry name" value="SK"/>
    <property type="match status" value="1"/>
</dbReference>
<feature type="binding site" evidence="3">
    <location>
        <position position="379"/>
    </location>
    <ligand>
        <name>substrate</name>
    </ligand>
</feature>
<dbReference type="InterPro" id="IPR036291">
    <property type="entry name" value="NAD(P)-bd_dom_sf"/>
</dbReference>
<dbReference type="EC" id="2.7.1.71" evidence="3"/>
<dbReference type="PATRIC" id="fig|1702221.3.peg.1100"/>
<reference evidence="5 6" key="1">
    <citation type="journal article" date="2016" name="Gut Pathog.">
        <title>Whole genome sequencing of "Faecalibaculum rodentium" ALO17, isolated from C57BL/6J laboratory mouse feces.</title>
        <authorList>
            <person name="Lim S."/>
            <person name="Chang D.H."/>
            <person name="Ahn S."/>
            <person name="Kim B.C."/>
        </authorList>
    </citation>
    <scope>NUCLEOTIDE SEQUENCE [LARGE SCALE GENOMIC DNA]</scope>
    <source>
        <strain evidence="5 6">Alo17</strain>
    </source>
</reference>
<evidence type="ECO:0000313" key="6">
    <source>
        <dbReference type="Proteomes" id="UP000069771"/>
    </source>
</evidence>
<comment type="subunit">
    <text evidence="3">Monomer.</text>
</comment>
<feature type="binding site" evidence="3">
    <location>
        <position position="365"/>
    </location>
    <ligand>
        <name>ATP</name>
        <dbReference type="ChEBI" id="CHEBI:30616"/>
    </ligand>
</feature>
<dbReference type="SUPFAM" id="SSF53223">
    <property type="entry name" value="Aminoacid dehydrogenase-like, N-terminal domain"/>
    <property type="match status" value="1"/>
</dbReference>
<dbReference type="GO" id="GO:0009423">
    <property type="term" value="P:chorismate biosynthetic process"/>
    <property type="evidence" value="ECO:0007669"/>
    <property type="project" value="UniProtKB-UniRule"/>
</dbReference>
<dbReference type="InterPro" id="IPR022893">
    <property type="entry name" value="Shikimate_DH_fam"/>
</dbReference>
<dbReference type="InterPro" id="IPR027417">
    <property type="entry name" value="P-loop_NTPase"/>
</dbReference>
<keyword evidence="5" id="KW-0560">Oxidoreductase</keyword>
<dbReference type="GO" id="GO:0004765">
    <property type="term" value="F:shikimate kinase activity"/>
    <property type="evidence" value="ECO:0007669"/>
    <property type="project" value="UniProtKB-UniRule"/>
</dbReference>
<dbReference type="InterPro" id="IPR013708">
    <property type="entry name" value="Shikimate_DH-bd_N"/>
</dbReference>
<dbReference type="InterPro" id="IPR000623">
    <property type="entry name" value="Shikimate_kinase/TSH1"/>
</dbReference>
<evidence type="ECO:0000256" key="1">
    <source>
        <dbReference type="ARBA" id="ARBA00004871"/>
    </source>
</evidence>
<dbReference type="AlphaFoldDB" id="A0A140DUE7"/>
<keyword evidence="3 5" id="KW-0418">Kinase</keyword>
<accession>A0A140DUE7</accession>
<protein>
    <recommendedName>
        <fullName evidence="3">Shikimate kinase</fullName>
        <shortName evidence="3">SK</shortName>
        <ecNumber evidence="3">2.7.1.71</ecNumber>
    </recommendedName>
</protein>
<dbReference type="Pfam" id="PF08501">
    <property type="entry name" value="Shikimate_dh_N"/>
    <property type="match status" value="1"/>
</dbReference>
<keyword evidence="3" id="KW-0479">Metal-binding</keyword>
<dbReference type="GO" id="GO:0004764">
    <property type="term" value="F:shikimate 3-dehydrogenase (NADP+) activity"/>
    <property type="evidence" value="ECO:0007669"/>
    <property type="project" value="InterPro"/>
</dbReference>
<evidence type="ECO:0000259" key="4">
    <source>
        <dbReference type="Pfam" id="PF08501"/>
    </source>
</evidence>
<organism evidence="5 6">
    <name type="scientific">Faecalibaculum rodentium</name>
    <dbReference type="NCBI Taxonomy" id="1702221"/>
    <lineage>
        <taxon>Bacteria</taxon>
        <taxon>Bacillati</taxon>
        <taxon>Bacillota</taxon>
        <taxon>Erysipelotrichia</taxon>
        <taxon>Erysipelotrichales</taxon>
        <taxon>Erysipelotrichaceae</taxon>
        <taxon>Faecalibaculum</taxon>
    </lineage>
</organism>
<comment type="function">
    <text evidence="3">Catalyzes the specific phosphorylation of the 3-hydroxyl group of shikimic acid using ATP as a cosubstrate.</text>
</comment>
<evidence type="ECO:0000313" key="5">
    <source>
        <dbReference type="EMBL" id="AMK54274.1"/>
    </source>
</evidence>
<dbReference type="CDD" id="cd01065">
    <property type="entry name" value="NAD_bind_Shikimate_DH"/>
    <property type="match status" value="1"/>
</dbReference>
<feature type="domain" description="Shikimate dehydrogenase substrate binding N-terminal" evidence="4">
    <location>
        <begin position="5"/>
        <end position="79"/>
    </location>
</feature>
<dbReference type="GeneID" id="78477894"/>
<dbReference type="GO" id="GO:0005829">
    <property type="term" value="C:cytosol"/>
    <property type="evidence" value="ECO:0007669"/>
    <property type="project" value="TreeGrafter"/>
</dbReference>
<evidence type="ECO:0000256" key="3">
    <source>
        <dbReference type="HAMAP-Rule" id="MF_00109"/>
    </source>
</evidence>
<feature type="binding site" evidence="3">
    <location>
        <position position="284"/>
    </location>
    <ligand>
        <name>substrate</name>
    </ligand>
</feature>
<feature type="binding site" evidence="3">
    <location>
        <position position="330"/>
    </location>
    <ligand>
        <name>substrate</name>
    </ligand>
</feature>
<comment type="subcellular location">
    <subcellularLocation>
        <location evidence="3">Cytoplasm</location>
    </subcellularLocation>
</comment>
<evidence type="ECO:0000256" key="2">
    <source>
        <dbReference type="ARBA" id="ARBA00023141"/>
    </source>
</evidence>
<dbReference type="PRINTS" id="PR01100">
    <property type="entry name" value="SHIKIMTKNASE"/>
</dbReference>
<comment type="pathway">
    <text evidence="1">Metabolic intermediate biosynthesis; chorismate biosynthesis; chorismate from D-erythrose 4-phosphate and phosphoenolpyruvate: step 4/7.</text>
</comment>
<keyword evidence="3" id="KW-0028">Amino-acid biosynthesis</keyword>
<dbReference type="Pfam" id="PF01202">
    <property type="entry name" value="SKI"/>
    <property type="match status" value="1"/>
</dbReference>
<comment type="catalytic activity">
    <reaction evidence="3">
        <text>shikimate + ATP = 3-phosphoshikimate + ADP + H(+)</text>
        <dbReference type="Rhea" id="RHEA:13121"/>
        <dbReference type="ChEBI" id="CHEBI:15378"/>
        <dbReference type="ChEBI" id="CHEBI:30616"/>
        <dbReference type="ChEBI" id="CHEBI:36208"/>
        <dbReference type="ChEBI" id="CHEBI:145989"/>
        <dbReference type="ChEBI" id="CHEBI:456216"/>
        <dbReference type="EC" id="2.7.1.71"/>
    </reaction>
</comment>
<dbReference type="HAMAP" id="MF_00109">
    <property type="entry name" value="Shikimate_kinase"/>
    <property type="match status" value="1"/>
</dbReference>
<keyword evidence="3" id="KW-0067">ATP-binding</keyword>
<feature type="binding site" evidence="3">
    <location>
        <position position="266"/>
    </location>
    <ligand>
        <name>Mg(2+)</name>
        <dbReference type="ChEBI" id="CHEBI:18420"/>
    </ligand>
</feature>
<comment type="similarity">
    <text evidence="3">Belongs to the shikimate kinase family.</text>
</comment>
<dbReference type="Gene3D" id="3.40.50.10860">
    <property type="entry name" value="Leucine Dehydrogenase, chain A, domain 1"/>
    <property type="match status" value="1"/>
</dbReference>
<keyword evidence="3" id="KW-0963">Cytoplasm</keyword>
<dbReference type="GO" id="GO:0008652">
    <property type="term" value="P:amino acid biosynthetic process"/>
    <property type="evidence" value="ECO:0007669"/>
    <property type="project" value="UniProtKB-KW"/>
</dbReference>
<proteinExistence type="inferred from homology"/>
<comment type="caution">
    <text evidence="3">Lacks conserved residue(s) required for the propagation of feature annotation.</text>
</comment>
<dbReference type="SUPFAM" id="SSF52540">
    <property type="entry name" value="P-loop containing nucleoside triphosphate hydrolases"/>
    <property type="match status" value="1"/>
</dbReference>
<dbReference type="PANTHER" id="PTHR21089:SF1">
    <property type="entry name" value="BIFUNCTIONAL 3-DEHYDROQUINATE DEHYDRATASE_SHIKIMATE DEHYDROGENASE, CHLOROPLASTIC"/>
    <property type="match status" value="1"/>
</dbReference>
<comment type="cofactor">
    <cofactor evidence="3">
        <name>Mg(2+)</name>
        <dbReference type="ChEBI" id="CHEBI:18420"/>
    </cofactor>
    <text evidence="3">Binds 1 Mg(2+) ion per subunit.</text>
</comment>
<dbReference type="Proteomes" id="UP000069771">
    <property type="component" value="Chromosome"/>
</dbReference>
<dbReference type="PANTHER" id="PTHR21089">
    <property type="entry name" value="SHIKIMATE DEHYDROGENASE"/>
    <property type="match status" value="1"/>
</dbReference>
<dbReference type="UniPathway" id="UPA00053">
    <property type="reaction ID" value="UER00088"/>
</dbReference>